<dbReference type="Proteomes" id="UP000228762">
    <property type="component" value="Unassembled WGS sequence"/>
</dbReference>
<evidence type="ECO:0000313" key="2">
    <source>
        <dbReference type="Proteomes" id="UP000228762"/>
    </source>
</evidence>
<gene>
    <name evidence="1" type="ORF">COW57_01845</name>
</gene>
<reference evidence="2" key="1">
    <citation type="submission" date="2017-09" db="EMBL/GenBank/DDBJ databases">
        <title>Depth-based differentiation of microbial function through sediment-hosted aquifers and enrichment of novel symbionts in the deep terrestrial subsurface.</title>
        <authorList>
            <person name="Probst A.J."/>
            <person name="Ladd B."/>
            <person name="Jarett J.K."/>
            <person name="Geller-Mcgrath D.E."/>
            <person name="Sieber C.M.K."/>
            <person name="Emerson J.B."/>
            <person name="Anantharaman K."/>
            <person name="Thomas B.C."/>
            <person name="Malmstrom R."/>
            <person name="Stieglmeier M."/>
            <person name="Klingl A."/>
            <person name="Woyke T."/>
            <person name="Ryan C.M."/>
            <person name="Banfield J.F."/>
        </authorList>
    </citation>
    <scope>NUCLEOTIDE SEQUENCE [LARGE SCALE GENOMIC DNA]</scope>
</reference>
<proteinExistence type="predicted"/>
<protein>
    <submittedName>
        <fullName evidence="1">Uncharacterized protein</fullName>
    </submittedName>
</protein>
<accession>A0A2M7EKE8</accession>
<sequence length="99" mass="11304">MEVKMKLNEMVTVLTDLPSKKYEVLVSVRCIDDLELEDNTFNSLLALFKRIGKYKPLFHLKSLVVTGLPTDIISILSNPANARFFENVTFDLNDRNVTV</sequence>
<comment type="caution">
    <text evidence="1">The sequence shown here is derived from an EMBL/GenBank/DDBJ whole genome shotgun (WGS) entry which is preliminary data.</text>
</comment>
<evidence type="ECO:0000313" key="1">
    <source>
        <dbReference type="EMBL" id="PIV71033.1"/>
    </source>
</evidence>
<dbReference type="EMBL" id="PFEV01000086">
    <property type="protein sequence ID" value="PIV71033.1"/>
    <property type="molecule type" value="Genomic_DNA"/>
</dbReference>
<name>A0A2M7EKE8_9BACT</name>
<organism evidence="1 2">
    <name type="scientific">Candidatus Roizmanbacteria bacterium CG17_big_fil_post_rev_8_21_14_2_50_39_7</name>
    <dbReference type="NCBI Taxonomy" id="1974858"/>
    <lineage>
        <taxon>Bacteria</taxon>
        <taxon>Candidatus Roizmaniibacteriota</taxon>
    </lineage>
</organism>
<dbReference type="AlphaFoldDB" id="A0A2M7EKE8"/>